<dbReference type="AlphaFoldDB" id="A0A5C5WER8"/>
<evidence type="ECO:0000313" key="1">
    <source>
        <dbReference type="EMBL" id="TWT49007.1"/>
    </source>
</evidence>
<dbReference type="RefSeq" id="WP_146511341.1">
    <property type="nucleotide sequence ID" value="NZ_SIHI01000019.1"/>
</dbReference>
<comment type="caution">
    <text evidence="1">The sequence shown here is derived from an EMBL/GenBank/DDBJ whole genome shotgun (WGS) entry which is preliminary data.</text>
</comment>
<gene>
    <name evidence="1" type="ORF">KOR42_39230</name>
</gene>
<evidence type="ECO:0000313" key="2">
    <source>
        <dbReference type="Proteomes" id="UP000317243"/>
    </source>
</evidence>
<sequence>MTKCNTQRFFESTFVNLLKIDKSGGGLEWAACERIHGNDWGEPTGPIAQAYDGLYVFEQPAGTIRLVNSAGFNSWVSDINGKIDGSSSFSSSGAPFVYLNTHGAAATSDYLYLGQNKFDAATGAYIKNLNLSWTNAFNAGDWGVAAGGESFDYISNLDHFNRWDDTSSAVTINKTDFTFRQSPDRNRTLLDDGTYYYPWFTNGTTEGIAQVAISDLSIIDTFVDNTSGLGAGGARQAVRDGLLVYSSGANWSLIETATMSDLWEETDDWLGSTFNGVTGLDCCSEFAVACGNPAADKANTVVARDLNGDLLWGVEIPLVVGPGSTHLTARPIISQDESLVFLVGAIQLDSSSSYYQAIAALDATDGSVVWSLRHVGGPRRAYGDLSDWGVNLIESGSSIYLAKRSHRGPTYR</sequence>
<proteinExistence type="predicted"/>
<keyword evidence="2" id="KW-1185">Reference proteome</keyword>
<accession>A0A5C5WER8</accession>
<organism evidence="1 2">
    <name type="scientific">Thalassoglobus neptunius</name>
    <dbReference type="NCBI Taxonomy" id="1938619"/>
    <lineage>
        <taxon>Bacteria</taxon>
        <taxon>Pseudomonadati</taxon>
        <taxon>Planctomycetota</taxon>
        <taxon>Planctomycetia</taxon>
        <taxon>Planctomycetales</taxon>
        <taxon>Planctomycetaceae</taxon>
        <taxon>Thalassoglobus</taxon>
    </lineage>
</organism>
<dbReference type="Proteomes" id="UP000317243">
    <property type="component" value="Unassembled WGS sequence"/>
</dbReference>
<name>A0A5C5WER8_9PLAN</name>
<dbReference type="EMBL" id="SIHI01000019">
    <property type="protein sequence ID" value="TWT49007.1"/>
    <property type="molecule type" value="Genomic_DNA"/>
</dbReference>
<protein>
    <submittedName>
        <fullName evidence="1">Uncharacterized protein</fullName>
    </submittedName>
</protein>
<reference evidence="1 2" key="1">
    <citation type="submission" date="2019-02" db="EMBL/GenBank/DDBJ databases">
        <title>Deep-cultivation of Planctomycetes and their phenomic and genomic characterization uncovers novel biology.</title>
        <authorList>
            <person name="Wiegand S."/>
            <person name="Jogler M."/>
            <person name="Boedeker C."/>
            <person name="Pinto D."/>
            <person name="Vollmers J."/>
            <person name="Rivas-Marin E."/>
            <person name="Kohn T."/>
            <person name="Peeters S.H."/>
            <person name="Heuer A."/>
            <person name="Rast P."/>
            <person name="Oberbeckmann S."/>
            <person name="Bunk B."/>
            <person name="Jeske O."/>
            <person name="Meyerdierks A."/>
            <person name="Storesund J.E."/>
            <person name="Kallscheuer N."/>
            <person name="Luecker S."/>
            <person name="Lage O.M."/>
            <person name="Pohl T."/>
            <person name="Merkel B.J."/>
            <person name="Hornburger P."/>
            <person name="Mueller R.-W."/>
            <person name="Bruemmer F."/>
            <person name="Labrenz M."/>
            <person name="Spormann A.M."/>
            <person name="Op Den Camp H."/>
            <person name="Overmann J."/>
            <person name="Amann R."/>
            <person name="Jetten M.S.M."/>
            <person name="Mascher T."/>
            <person name="Medema M.H."/>
            <person name="Devos D.P."/>
            <person name="Kaster A.-K."/>
            <person name="Ovreas L."/>
            <person name="Rohde M."/>
            <person name="Galperin M.Y."/>
            <person name="Jogler C."/>
        </authorList>
    </citation>
    <scope>NUCLEOTIDE SEQUENCE [LARGE SCALE GENOMIC DNA]</scope>
    <source>
        <strain evidence="1 2">KOR42</strain>
    </source>
</reference>